<evidence type="ECO:0000256" key="3">
    <source>
        <dbReference type="ARBA" id="ARBA00022989"/>
    </source>
</evidence>
<dbReference type="Pfam" id="PF02535">
    <property type="entry name" value="Zip"/>
    <property type="match status" value="1"/>
</dbReference>
<dbReference type="AlphaFoldDB" id="A0A0D2NDE0"/>
<evidence type="ECO:0000256" key="4">
    <source>
        <dbReference type="ARBA" id="ARBA00023136"/>
    </source>
</evidence>
<dbReference type="KEGG" id="mng:MNEG_4624"/>
<dbReference type="GeneID" id="25737501"/>
<reference evidence="6 7" key="1">
    <citation type="journal article" date="2013" name="BMC Genomics">
        <title>Reconstruction of the lipid metabolism for the microalga Monoraphidium neglectum from its genome sequence reveals characteristics suitable for biofuel production.</title>
        <authorList>
            <person name="Bogen C."/>
            <person name="Al-Dilaimi A."/>
            <person name="Albersmeier A."/>
            <person name="Wichmann J."/>
            <person name="Grundmann M."/>
            <person name="Rupp O."/>
            <person name="Lauersen K.J."/>
            <person name="Blifernez-Klassen O."/>
            <person name="Kalinowski J."/>
            <person name="Goesmann A."/>
            <person name="Mussgnug J.H."/>
            <person name="Kruse O."/>
        </authorList>
    </citation>
    <scope>NUCLEOTIDE SEQUENCE [LARGE SCALE GENOMIC DNA]</scope>
    <source>
        <strain evidence="6 7">SAG 48.87</strain>
    </source>
</reference>
<evidence type="ECO:0000313" key="7">
    <source>
        <dbReference type="Proteomes" id="UP000054498"/>
    </source>
</evidence>
<dbReference type="GO" id="GO:0016020">
    <property type="term" value="C:membrane"/>
    <property type="evidence" value="ECO:0007669"/>
    <property type="project" value="UniProtKB-SubCell"/>
</dbReference>
<keyword evidence="4 5" id="KW-0472">Membrane</keyword>
<feature type="transmembrane region" description="Helical" evidence="5">
    <location>
        <begin position="21"/>
        <end position="40"/>
    </location>
</feature>
<dbReference type="EMBL" id="KK100871">
    <property type="protein sequence ID" value="KIZ03336.1"/>
    <property type="molecule type" value="Genomic_DNA"/>
</dbReference>
<dbReference type="InterPro" id="IPR003689">
    <property type="entry name" value="ZIP"/>
</dbReference>
<dbReference type="STRING" id="145388.A0A0D2NDE0"/>
<keyword evidence="7" id="KW-1185">Reference proteome</keyword>
<dbReference type="GO" id="GO:0046873">
    <property type="term" value="F:metal ion transmembrane transporter activity"/>
    <property type="evidence" value="ECO:0007669"/>
    <property type="project" value="InterPro"/>
</dbReference>
<comment type="subcellular location">
    <subcellularLocation>
        <location evidence="1">Membrane</location>
        <topology evidence="1">Multi-pass membrane protein</topology>
    </subcellularLocation>
</comment>
<accession>A0A0D2NDE0</accession>
<evidence type="ECO:0000256" key="2">
    <source>
        <dbReference type="ARBA" id="ARBA00022692"/>
    </source>
</evidence>
<organism evidence="6 7">
    <name type="scientific">Monoraphidium neglectum</name>
    <dbReference type="NCBI Taxonomy" id="145388"/>
    <lineage>
        <taxon>Eukaryota</taxon>
        <taxon>Viridiplantae</taxon>
        <taxon>Chlorophyta</taxon>
        <taxon>core chlorophytes</taxon>
        <taxon>Chlorophyceae</taxon>
        <taxon>CS clade</taxon>
        <taxon>Sphaeropleales</taxon>
        <taxon>Selenastraceae</taxon>
        <taxon>Monoraphidium</taxon>
    </lineage>
</organism>
<name>A0A0D2NDE0_9CHLO</name>
<evidence type="ECO:0000313" key="6">
    <source>
        <dbReference type="EMBL" id="KIZ03336.1"/>
    </source>
</evidence>
<dbReference type="Proteomes" id="UP000054498">
    <property type="component" value="Unassembled WGS sequence"/>
</dbReference>
<gene>
    <name evidence="6" type="ORF">MNEG_4624</name>
</gene>
<evidence type="ECO:0000256" key="5">
    <source>
        <dbReference type="SAM" id="Phobius"/>
    </source>
</evidence>
<evidence type="ECO:0000256" key="1">
    <source>
        <dbReference type="ARBA" id="ARBA00004141"/>
    </source>
</evidence>
<protein>
    <submittedName>
        <fullName evidence="6">Uncharacterized protein</fullName>
    </submittedName>
</protein>
<proteinExistence type="predicted"/>
<sequence>MPIGIAIGIAVAASYDPSSPVAAGVQGALSAFSAGLLLHIGMFQLIGEEASRHDLLVRPQLAAALAAALVLGVAGMAVIALWG</sequence>
<feature type="transmembrane region" description="Helical" evidence="5">
    <location>
        <begin position="61"/>
        <end position="82"/>
    </location>
</feature>
<keyword evidence="2 5" id="KW-0812">Transmembrane</keyword>
<dbReference type="RefSeq" id="XP_013902355.1">
    <property type="nucleotide sequence ID" value="XM_014046901.1"/>
</dbReference>
<keyword evidence="3 5" id="KW-1133">Transmembrane helix</keyword>